<comment type="caution">
    <text evidence="3">The sequence shown here is derived from an EMBL/GenBank/DDBJ whole genome shotgun (WGS) entry which is preliminary data.</text>
</comment>
<reference evidence="3" key="2">
    <citation type="submission" date="2020-08" db="EMBL/GenBank/DDBJ databases">
        <title>Plant Genome Project.</title>
        <authorList>
            <person name="Zhang R.-G."/>
        </authorList>
    </citation>
    <scope>NUCLEOTIDE SEQUENCE</scope>
    <source>
        <strain evidence="3">Huo1</strain>
        <tissue evidence="3">Leaf</tissue>
    </source>
</reference>
<keyword evidence="1" id="KW-0472">Membrane</keyword>
<dbReference type="GO" id="GO:1901096">
    <property type="term" value="P:regulation of autophagosome maturation"/>
    <property type="evidence" value="ECO:0007669"/>
    <property type="project" value="TreeGrafter"/>
</dbReference>
<gene>
    <name evidence="3" type="ORF">SASPL_108299</name>
</gene>
<keyword evidence="1" id="KW-1133">Transmembrane helix</keyword>
<feature type="transmembrane region" description="Helical" evidence="1">
    <location>
        <begin position="12"/>
        <end position="32"/>
    </location>
</feature>
<reference evidence="3" key="1">
    <citation type="submission" date="2018-01" db="EMBL/GenBank/DDBJ databases">
        <authorList>
            <person name="Mao J.F."/>
        </authorList>
    </citation>
    <scope>NUCLEOTIDE SEQUENCE</scope>
    <source>
        <strain evidence="3">Huo1</strain>
        <tissue evidence="3">Leaf</tissue>
    </source>
</reference>
<dbReference type="GO" id="GO:0007034">
    <property type="term" value="P:vacuolar transport"/>
    <property type="evidence" value="ECO:0007669"/>
    <property type="project" value="TreeGrafter"/>
</dbReference>
<keyword evidence="4" id="KW-1185">Reference proteome</keyword>
<dbReference type="PANTHER" id="PTHR21481:SF4">
    <property type="entry name" value="PROTEIN TRANSPARENT TESTA 9"/>
    <property type="match status" value="1"/>
</dbReference>
<dbReference type="GO" id="GO:0005794">
    <property type="term" value="C:Golgi apparatus"/>
    <property type="evidence" value="ECO:0007669"/>
    <property type="project" value="TreeGrafter"/>
</dbReference>
<dbReference type="Proteomes" id="UP000298416">
    <property type="component" value="Unassembled WGS sequence"/>
</dbReference>
<keyword evidence="1" id="KW-0812">Transmembrane</keyword>
<organism evidence="3">
    <name type="scientific">Salvia splendens</name>
    <name type="common">Scarlet sage</name>
    <dbReference type="NCBI Taxonomy" id="180675"/>
    <lineage>
        <taxon>Eukaryota</taxon>
        <taxon>Viridiplantae</taxon>
        <taxon>Streptophyta</taxon>
        <taxon>Embryophyta</taxon>
        <taxon>Tracheophyta</taxon>
        <taxon>Spermatophyta</taxon>
        <taxon>Magnoliopsida</taxon>
        <taxon>eudicotyledons</taxon>
        <taxon>Gunneridae</taxon>
        <taxon>Pentapetalae</taxon>
        <taxon>asterids</taxon>
        <taxon>lamiids</taxon>
        <taxon>Lamiales</taxon>
        <taxon>Lamiaceae</taxon>
        <taxon>Nepetoideae</taxon>
        <taxon>Mentheae</taxon>
        <taxon>Salviinae</taxon>
        <taxon>Salvia</taxon>
        <taxon>Salvia subgen. Calosphace</taxon>
        <taxon>core Calosphace</taxon>
    </lineage>
</organism>
<feature type="domain" description="FPL" evidence="2">
    <location>
        <begin position="188"/>
        <end position="271"/>
    </location>
</feature>
<feature type="domain" description="FPL" evidence="2">
    <location>
        <begin position="53"/>
        <end position="158"/>
    </location>
</feature>
<evidence type="ECO:0000313" key="3">
    <source>
        <dbReference type="EMBL" id="KAG6430236.1"/>
    </source>
</evidence>
<dbReference type="InterPro" id="IPR019155">
    <property type="entry name" value="CLEC16A/TT9_N"/>
</dbReference>
<accession>A0A8X8YCU3</accession>
<evidence type="ECO:0000313" key="4">
    <source>
        <dbReference type="Proteomes" id="UP000298416"/>
    </source>
</evidence>
<protein>
    <recommendedName>
        <fullName evidence="2">FPL domain-containing protein</fullName>
    </recommendedName>
</protein>
<dbReference type="AlphaFoldDB" id="A0A8X8YCU3"/>
<name>A0A8X8YCU3_SALSN</name>
<proteinExistence type="predicted"/>
<sequence>MYNSQMQHVYVWLSSFSVFYFPLLVLFPRFIVDQLTKVQVVNEVNKEFVVEALRSIAELITYGDQHDAAYFEFFMEKQVMGEFVRILRICESLIVSRQLLQTMSIMIQNLKNDHSIYYMFRNEHVNYLIAYPFDFRNEELLSYYISFLRCVKIALWQLFVFFSFISTTWYIIFLISDFGFATASGLRRAISGKLNKDTISLLVKTKIVLELGAILHELKKITNQFVALELARTTEIDEVVDFPLYVEAIRFAFHEESMIRTAVRALTLNVYHVGDDTVNRFVSRAPRSDYFLHLIEFFRDRCIHLNSIVSNAKKSQSAELSSSILSAVDDIEDNLYYISDVVSAGIPDVGRLIMDKVLRLLIFPLVLPSLRTEAVNEPSLGAVTSLYLLCCILRIVKIKDLANIVVAALLCPPEMIPESSAAKINGNMLSHASSDVASQNKDANNQNSISDTENHILHSALNHKYGGMRFALREALLSFVVSGDEVQVSGSLNVLATLLQTKELDESMVDALGILPQRKQHKKKLLAFPSLLKCLEKLEQTLLLQFDTLLFTQALVGEDSAEEQLFEGTKVKDRISGEFDIYLQKLKEYVGISCVHPEVGASPRLHRFQVLDSLVSLFCRSNISAETLWHGGWLLRQLLPYSKAEFNSHHLTLLTDSFHHSTARVLEEARGAWFDLLLAVICDQWRKCKREHASSESSFAAGERMCEAVKVFALLHHLHIFSLGKVLPDQPPVFSDVDTPEKSRARNAGLNLPELKPNVEINLVGAIPCRIAFERGKERHFLFLALSMSSCGWLVLAEELPVKPGRGLVRVVAPLAGCNPRVDDKHLKWLHLRIRPSSFPFTDTAMYAGHGKVKSKALVDGRWTLAFQDEESCKNAMSMVVEEMELQSCMVEKSLEPLLELDRSADDSRLSERVEEDNIV</sequence>
<dbReference type="InterPro" id="IPR039272">
    <property type="entry name" value="CLEC16A/TT9"/>
</dbReference>
<evidence type="ECO:0000256" key="1">
    <source>
        <dbReference type="SAM" id="Phobius"/>
    </source>
</evidence>
<dbReference type="GO" id="GO:0016197">
    <property type="term" value="P:endosomal transport"/>
    <property type="evidence" value="ECO:0007669"/>
    <property type="project" value="TreeGrafter"/>
</dbReference>
<dbReference type="GO" id="GO:0005770">
    <property type="term" value="C:late endosome"/>
    <property type="evidence" value="ECO:0007669"/>
    <property type="project" value="TreeGrafter"/>
</dbReference>
<dbReference type="EMBL" id="PNBA02000003">
    <property type="protein sequence ID" value="KAG6430236.1"/>
    <property type="molecule type" value="Genomic_DNA"/>
</dbReference>
<dbReference type="Pfam" id="PF09758">
    <property type="entry name" value="FPL"/>
    <property type="match status" value="2"/>
</dbReference>
<dbReference type="PANTHER" id="PTHR21481">
    <property type="entry name" value="PROTEIN CLEC16A"/>
    <property type="match status" value="1"/>
</dbReference>
<evidence type="ECO:0000259" key="2">
    <source>
        <dbReference type="Pfam" id="PF09758"/>
    </source>
</evidence>